<dbReference type="InterPro" id="IPR039859">
    <property type="entry name" value="PFA4/ZDH16/20/ERF2-like"/>
</dbReference>
<comment type="caution">
    <text evidence="14">The sequence shown here is derived from an EMBL/GenBank/DDBJ whole genome shotgun (WGS) entry which is preliminary data.</text>
</comment>
<name>A0A428T9K5_9HYPO</name>
<comment type="catalytic activity">
    <reaction evidence="10 11 12">
        <text>L-cysteinyl-[protein] + hexadecanoyl-CoA = S-hexadecanoyl-L-cysteinyl-[protein] + CoA</text>
        <dbReference type="Rhea" id="RHEA:36683"/>
        <dbReference type="Rhea" id="RHEA-COMP:10131"/>
        <dbReference type="Rhea" id="RHEA-COMP:11032"/>
        <dbReference type="ChEBI" id="CHEBI:29950"/>
        <dbReference type="ChEBI" id="CHEBI:57287"/>
        <dbReference type="ChEBI" id="CHEBI:57379"/>
        <dbReference type="ChEBI" id="CHEBI:74151"/>
        <dbReference type="EC" id="2.3.1.225"/>
    </reaction>
</comment>
<keyword evidence="3 11" id="KW-0812">Transmembrane</keyword>
<feature type="transmembrane region" description="Helical" evidence="11 12">
    <location>
        <begin position="12"/>
        <end position="36"/>
    </location>
</feature>
<evidence type="ECO:0000256" key="3">
    <source>
        <dbReference type="ARBA" id="ARBA00022692"/>
    </source>
</evidence>
<dbReference type="STRING" id="1325735.A0A428T9K5"/>
<organism evidence="14 15">
    <name type="scientific">Fusarium oligoseptatum</name>
    <dbReference type="NCBI Taxonomy" id="2604345"/>
    <lineage>
        <taxon>Eukaryota</taxon>
        <taxon>Fungi</taxon>
        <taxon>Dikarya</taxon>
        <taxon>Ascomycota</taxon>
        <taxon>Pezizomycotina</taxon>
        <taxon>Sordariomycetes</taxon>
        <taxon>Hypocreomycetidae</taxon>
        <taxon>Hypocreales</taxon>
        <taxon>Nectriaceae</taxon>
        <taxon>Fusarium</taxon>
        <taxon>Fusarium solani species complex</taxon>
    </lineage>
</organism>
<evidence type="ECO:0000256" key="7">
    <source>
        <dbReference type="ARBA" id="ARBA00023139"/>
    </source>
</evidence>
<evidence type="ECO:0000256" key="2">
    <source>
        <dbReference type="ARBA" id="ARBA00022679"/>
    </source>
</evidence>
<dbReference type="PANTHER" id="PTHR12246">
    <property type="entry name" value="PALMITOYLTRANSFERASE ZDHHC16"/>
    <property type="match status" value="1"/>
</dbReference>
<dbReference type="AlphaFoldDB" id="A0A428T9K5"/>
<protein>
    <recommendedName>
        <fullName evidence="11">Palmitoyltransferase PFA4</fullName>
        <ecNumber evidence="11">2.3.1.225</ecNumber>
    </recommendedName>
    <alternativeName>
        <fullName evidence="11">Protein S-acyltransferase</fullName>
        <shortName evidence="11">PAT</shortName>
    </alternativeName>
    <alternativeName>
        <fullName evidence="11">Protein fatty acyltransferase 4</fullName>
    </alternativeName>
</protein>
<comment type="similarity">
    <text evidence="11">Belongs to the DHHC palmitoyltransferase family. PFA4 subfamily.</text>
</comment>
<reference evidence="14 15" key="1">
    <citation type="submission" date="2017-06" db="EMBL/GenBank/DDBJ databases">
        <title>Comparative genomic analysis of Ambrosia Fusariam Clade fungi.</title>
        <authorList>
            <person name="Stajich J.E."/>
            <person name="Carrillo J."/>
            <person name="Kijimoto T."/>
            <person name="Eskalen A."/>
            <person name="O'Donnell K."/>
            <person name="Kasson M."/>
        </authorList>
    </citation>
    <scope>NUCLEOTIDE SEQUENCE [LARGE SCALE GENOMIC DNA]</scope>
    <source>
        <strain evidence="14 15">NRRL62579</strain>
    </source>
</reference>
<comment type="subcellular location">
    <subcellularLocation>
        <location evidence="11">Endoplasmic reticulum membrane</location>
        <topology evidence="11">Multi-pass membrane protein</topology>
    </subcellularLocation>
    <subcellularLocation>
        <location evidence="1">Membrane</location>
        <topology evidence="1">Multi-pass membrane protein</topology>
    </subcellularLocation>
</comment>
<evidence type="ECO:0000313" key="14">
    <source>
        <dbReference type="EMBL" id="RSL98715.1"/>
    </source>
</evidence>
<gene>
    <name evidence="11" type="primary">PFA4</name>
    <name evidence="14" type="ORF">CEP52_010167</name>
</gene>
<comment type="function">
    <text evidence="11">Mediates the reversible addition of palmitate to target proteins, thereby regulating their membrane association and biological function.</text>
</comment>
<evidence type="ECO:0000256" key="1">
    <source>
        <dbReference type="ARBA" id="ARBA00004141"/>
    </source>
</evidence>
<evidence type="ECO:0000313" key="15">
    <source>
        <dbReference type="Proteomes" id="UP000287144"/>
    </source>
</evidence>
<keyword evidence="7 11" id="KW-0564">Palmitate</keyword>
<evidence type="ECO:0000256" key="6">
    <source>
        <dbReference type="ARBA" id="ARBA00023136"/>
    </source>
</evidence>
<accession>A0A428T9K5</accession>
<evidence type="ECO:0000256" key="12">
    <source>
        <dbReference type="RuleBase" id="RU079119"/>
    </source>
</evidence>
<dbReference type="EMBL" id="NKCK01000112">
    <property type="protein sequence ID" value="RSL98715.1"/>
    <property type="molecule type" value="Genomic_DNA"/>
</dbReference>
<feature type="active site" description="S-palmitoyl cysteine intermediate" evidence="11">
    <location>
        <position position="116"/>
    </location>
</feature>
<proteinExistence type="inferred from homology"/>
<evidence type="ECO:0000256" key="11">
    <source>
        <dbReference type="HAMAP-Rule" id="MF_03199"/>
    </source>
</evidence>
<evidence type="ECO:0000256" key="9">
    <source>
        <dbReference type="ARBA" id="ARBA00023315"/>
    </source>
</evidence>
<feature type="transmembrane region" description="Helical" evidence="11 12">
    <location>
        <begin position="131"/>
        <end position="150"/>
    </location>
</feature>
<dbReference type="InterPro" id="IPR033682">
    <property type="entry name" value="PFA4"/>
</dbReference>
<dbReference type="PROSITE" id="PS50216">
    <property type="entry name" value="DHHC"/>
    <property type="match status" value="1"/>
</dbReference>
<keyword evidence="6 11" id="KW-0472">Membrane</keyword>
<dbReference type="GO" id="GO:0005789">
    <property type="term" value="C:endoplasmic reticulum membrane"/>
    <property type="evidence" value="ECO:0007669"/>
    <property type="project" value="UniProtKB-SubCell"/>
</dbReference>
<evidence type="ECO:0000256" key="10">
    <source>
        <dbReference type="ARBA" id="ARBA00048048"/>
    </source>
</evidence>
<evidence type="ECO:0000259" key="13">
    <source>
        <dbReference type="Pfam" id="PF01529"/>
    </source>
</evidence>
<dbReference type="Pfam" id="PF01529">
    <property type="entry name" value="DHHC"/>
    <property type="match status" value="1"/>
</dbReference>
<dbReference type="InterPro" id="IPR001594">
    <property type="entry name" value="Palmitoyltrfase_DHHC"/>
</dbReference>
<keyword evidence="15" id="KW-1185">Reference proteome</keyword>
<evidence type="ECO:0000256" key="5">
    <source>
        <dbReference type="ARBA" id="ARBA00022989"/>
    </source>
</evidence>
<evidence type="ECO:0000256" key="8">
    <source>
        <dbReference type="ARBA" id="ARBA00023288"/>
    </source>
</evidence>
<comment type="domain">
    <text evidence="11 12">The DHHC domain is required for palmitoyltransferase activity.</text>
</comment>
<feature type="transmembrane region" description="Helical" evidence="11 12">
    <location>
        <begin position="48"/>
        <end position="66"/>
    </location>
</feature>
<evidence type="ECO:0000256" key="4">
    <source>
        <dbReference type="ARBA" id="ARBA00022824"/>
    </source>
</evidence>
<dbReference type="Proteomes" id="UP000287144">
    <property type="component" value="Unassembled WGS sequence"/>
</dbReference>
<dbReference type="HAMAP" id="MF_03199">
    <property type="entry name" value="DHHC_PAT_PFA4"/>
    <property type="match status" value="1"/>
</dbReference>
<dbReference type="GO" id="GO:0019706">
    <property type="term" value="F:protein-cysteine S-palmitoyltransferase activity"/>
    <property type="evidence" value="ECO:0007669"/>
    <property type="project" value="UniProtKB-UniRule"/>
</dbReference>
<keyword evidence="8 11" id="KW-0449">Lipoprotein</keyword>
<keyword evidence="5 11" id="KW-1133">Transmembrane helix</keyword>
<keyword evidence="2 11" id="KW-0808">Transferase</keyword>
<dbReference type="EC" id="2.3.1.225" evidence="11"/>
<keyword evidence="9 11" id="KW-0012">Acyltransferase</keyword>
<feature type="domain" description="Palmitoyltransferase DHHC" evidence="13">
    <location>
        <begin position="83"/>
        <end position="213"/>
    </location>
</feature>
<keyword evidence="4 11" id="KW-0256">Endoplasmic reticulum</keyword>
<feature type="transmembrane region" description="Helical" evidence="11 12">
    <location>
        <begin position="170"/>
        <end position="195"/>
    </location>
</feature>
<sequence>MAGFNDAPFIKGLAVPSVCCLITFLGYFSQIIFSFSTLDPGPPSRSETILFNGLLFVLWVTYYRAVTVDPGRYIFKDRVIEADGQRWCNKCSAPKPPRSHHCRHCARCVPKMDHHCPWTRNCVSMTTFPHFLRFLIYTNLSLWMLAYLLWQRFAILWEQRLMPAYLGPSLLGLISLSLITLIDFFTTVALGIMLINTVRAWIFNQTMIEGWEQERHEALIDRGVKDWWDVTGPDGEKVRFEKLEFPYDIGFFANMSQAMGSRNVLWWFWPLAGNPVIAKDGRGSGWTWEENGFNRVEGLWPPPDPDKMRRAARGWPAANRDYAEELRQANLNPEEFKAEFQRRQADDARRRRRQLMAELEEVDDFDMYDDEEYDRGFDGGMGWTNSDGDRLRDYGVDEEESEPEVEDEDEDVPLAELIRRRKVLQKGQLRRLKEHETKIERIEYLSRFKISNLTFLEQTITKIIEKLIG</sequence>